<reference evidence="1 2" key="2">
    <citation type="journal article" date="2022" name="Mol. Ecol. Resour.">
        <title>The genomes of chicory, endive, great burdock and yacon provide insights into Asteraceae paleo-polyploidization history and plant inulin production.</title>
        <authorList>
            <person name="Fan W."/>
            <person name="Wang S."/>
            <person name="Wang H."/>
            <person name="Wang A."/>
            <person name="Jiang F."/>
            <person name="Liu H."/>
            <person name="Zhao H."/>
            <person name="Xu D."/>
            <person name="Zhang Y."/>
        </authorList>
    </citation>
    <scope>NUCLEOTIDE SEQUENCE [LARGE SCALE GENOMIC DNA]</scope>
    <source>
        <strain evidence="2">cv. Niubang</strain>
    </source>
</reference>
<organism evidence="1 2">
    <name type="scientific">Arctium lappa</name>
    <name type="common">Greater burdock</name>
    <name type="synonym">Lappa major</name>
    <dbReference type="NCBI Taxonomy" id="4217"/>
    <lineage>
        <taxon>Eukaryota</taxon>
        <taxon>Viridiplantae</taxon>
        <taxon>Streptophyta</taxon>
        <taxon>Embryophyta</taxon>
        <taxon>Tracheophyta</taxon>
        <taxon>Spermatophyta</taxon>
        <taxon>Magnoliopsida</taxon>
        <taxon>eudicotyledons</taxon>
        <taxon>Gunneridae</taxon>
        <taxon>Pentapetalae</taxon>
        <taxon>asterids</taxon>
        <taxon>campanulids</taxon>
        <taxon>Asterales</taxon>
        <taxon>Asteraceae</taxon>
        <taxon>Carduoideae</taxon>
        <taxon>Cardueae</taxon>
        <taxon>Arctiinae</taxon>
        <taxon>Arctium</taxon>
    </lineage>
</organism>
<evidence type="ECO:0000313" key="2">
    <source>
        <dbReference type="Proteomes" id="UP001055879"/>
    </source>
</evidence>
<keyword evidence="2" id="KW-1185">Reference proteome</keyword>
<sequence>MFPSLAKSPPPSEKWTVLTCSVGGVGGKAFDGFRWFHLLLLLYPPSLIHSRQILLLTFNLSFLSLTSQFLFPLLTCFLLLFLFLSS</sequence>
<comment type="caution">
    <text evidence="1">The sequence shown here is derived from an EMBL/GenBank/DDBJ whole genome shotgun (WGS) entry which is preliminary data.</text>
</comment>
<dbReference type="EMBL" id="CM042052">
    <property type="protein sequence ID" value="KAI3718561.1"/>
    <property type="molecule type" value="Genomic_DNA"/>
</dbReference>
<protein>
    <submittedName>
        <fullName evidence="1">Uncharacterized protein</fullName>
    </submittedName>
</protein>
<evidence type="ECO:0000313" key="1">
    <source>
        <dbReference type="EMBL" id="KAI3718561.1"/>
    </source>
</evidence>
<accession>A0ACB9B9U1</accession>
<proteinExistence type="predicted"/>
<gene>
    <name evidence="1" type="ORF">L6452_19438</name>
</gene>
<reference evidence="2" key="1">
    <citation type="journal article" date="2022" name="Mol. Ecol. Resour.">
        <title>The genomes of chicory, endive, great burdock and yacon provide insights into Asteraceae palaeo-polyploidization history and plant inulin production.</title>
        <authorList>
            <person name="Fan W."/>
            <person name="Wang S."/>
            <person name="Wang H."/>
            <person name="Wang A."/>
            <person name="Jiang F."/>
            <person name="Liu H."/>
            <person name="Zhao H."/>
            <person name="Xu D."/>
            <person name="Zhang Y."/>
        </authorList>
    </citation>
    <scope>NUCLEOTIDE SEQUENCE [LARGE SCALE GENOMIC DNA]</scope>
    <source>
        <strain evidence="2">cv. Niubang</strain>
    </source>
</reference>
<dbReference type="Proteomes" id="UP001055879">
    <property type="component" value="Linkage Group LG06"/>
</dbReference>
<name>A0ACB9B9U1_ARCLA</name>